<feature type="compositionally biased region" description="Low complexity" evidence="1">
    <location>
        <begin position="138"/>
        <end position="161"/>
    </location>
</feature>
<evidence type="ECO:0000256" key="1">
    <source>
        <dbReference type="SAM" id="MobiDB-lite"/>
    </source>
</evidence>
<name>A0A6V7PLZ7_ANACO</name>
<feature type="compositionally biased region" description="Pro residues" evidence="1">
    <location>
        <begin position="65"/>
        <end position="76"/>
    </location>
</feature>
<reference evidence="2" key="1">
    <citation type="submission" date="2020-07" db="EMBL/GenBank/DDBJ databases">
        <authorList>
            <person name="Lin J."/>
        </authorList>
    </citation>
    <scope>NUCLEOTIDE SEQUENCE</scope>
</reference>
<sequence>MVDDRRFQVPVEIESWEDANPILLGEDMNARLGLETSEAQDRFIRQTRFSSIPAQDPGAGVGASGPPPLVSSPPPTGGLSSFVTYPLPPGGLFALVSISPDPGNPSVPACRPLSTGGPSTPVSRPAPPLGPPSFVSRPLPSGDPSSSVSRQPSPVGPLPVSLLKGPAFGEVGLADSYGTRLKHQTLHPGASSSVCNKLGSFRHSLRLASKNMGINKNSLQRAQDLMCSKLKTMKTSHFVQTSPAVMPVNSDLPLMETPLAPPIAAPSPPFAAPAPSRDLALPLTAPEIRKILTSCGINERVGPVNVRTDDERGASQAQEDA</sequence>
<evidence type="ECO:0000313" key="2">
    <source>
        <dbReference type="EMBL" id="CAD1831663.1"/>
    </source>
</evidence>
<dbReference type="AlphaFoldDB" id="A0A6V7PLZ7"/>
<organism evidence="2">
    <name type="scientific">Ananas comosus var. bracteatus</name>
    <name type="common">red pineapple</name>
    <dbReference type="NCBI Taxonomy" id="296719"/>
    <lineage>
        <taxon>Eukaryota</taxon>
        <taxon>Viridiplantae</taxon>
        <taxon>Streptophyta</taxon>
        <taxon>Embryophyta</taxon>
        <taxon>Tracheophyta</taxon>
        <taxon>Spermatophyta</taxon>
        <taxon>Magnoliopsida</taxon>
        <taxon>Liliopsida</taxon>
        <taxon>Poales</taxon>
        <taxon>Bromeliaceae</taxon>
        <taxon>Bromelioideae</taxon>
        <taxon>Ananas</taxon>
    </lineage>
</organism>
<feature type="region of interest" description="Disordered" evidence="1">
    <location>
        <begin position="43"/>
        <end position="77"/>
    </location>
</feature>
<protein>
    <submittedName>
        <fullName evidence="2">Uncharacterized protein</fullName>
    </submittedName>
</protein>
<feature type="region of interest" description="Disordered" evidence="1">
    <location>
        <begin position="301"/>
        <end position="321"/>
    </location>
</feature>
<accession>A0A6V7PLZ7</accession>
<gene>
    <name evidence="2" type="ORF">CB5_LOCUS14874</name>
</gene>
<dbReference type="EMBL" id="LR862149">
    <property type="protein sequence ID" value="CAD1831663.1"/>
    <property type="molecule type" value="Genomic_DNA"/>
</dbReference>
<feature type="region of interest" description="Disordered" evidence="1">
    <location>
        <begin position="106"/>
        <end position="161"/>
    </location>
</feature>
<proteinExistence type="predicted"/>